<keyword evidence="3" id="KW-1185">Reference proteome</keyword>
<evidence type="ECO:0008006" key="4">
    <source>
        <dbReference type="Google" id="ProtNLM"/>
    </source>
</evidence>
<dbReference type="EMBL" id="WJHE01000211">
    <property type="protein sequence ID" value="MST32096.1"/>
    <property type="molecule type" value="Genomic_DNA"/>
</dbReference>
<evidence type="ECO:0000313" key="3">
    <source>
        <dbReference type="Proteomes" id="UP000437736"/>
    </source>
</evidence>
<feature type="region of interest" description="Disordered" evidence="1">
    <location>
        <begin position="1"/>
        <end position="41"/>
    </location>
</feature>
<dbReference type="Proteomes" id="UP000437736">
    <property type="component" value="Unassembled WGS sequence"/>
</dbReference>
<dbReference type="PANTHER" id="PTHR20854:SF4">
    <property type="entry name" value="INOSITOL-1-MONOPHOSPHATASE-RELATED"/>
    <property type="match status" value="1"/>
</dbReference>
<evidence type="ECO:0000313" key="2">
    <source>
        <dbReference type="EMBL" id="MST32096.1"/>
    </source>
</evidence>
<organism evidence="2 3">
    <name type="scientific">Acidiferrimicrobium australe</name>
    <dbReference type="NCBI Taxonomy" id="2664430"/>
    <lineage>
        <taxon>Bacteria</taxon>
        <taxon>Bacillati</taxon>
        <taxon>Actinomycetota</taxon>
        <taxon>Acidimicrobiia</taxon>
        <taxon>Acidimicrobiales</taxon>
        <taxon>Acidimicrobiaceae</taxon>
        <taxon>Acidiferrimicrobium</taxon>
    </lineage>
</organism>
<protein>
    <recommendedName>
        <fullName evidence="4">Inositol monophosphatase</fullName>
    </recommendedName>
</protein>
<dbReference type="Pfam" id="PF00459">
    <property type="entry name" value="Inositol_P"/>
    <property type="match status" value="1"/>
</dbReference>
<dbReference type="PANTHER" id="PTHR20854">
    <property type="entry name" value="INOSITOL MONOPHOSPHATASE"/>
    <property type="match status" value="1"/>
</dbReference>
<sequence length="146" mass="15078">MEADPAGPPRPRHPAARLRPRGATTTSSATATPDRPASPSAGELITVADVEAERLLTRRSTDLPPAAVVGEEACAEDPTLLAGLRSALAWLVDPLDGTTSFVEDDPAWAVMVALCVQGRAVAAWIWQPTSPMYTAEAGGGAPPATV</sequence>
<dbReference type="Gene3D" id="3.30.540.10">
    <property type="entry name" value="Fructose-1,6-Bisphosphatase, subunit A, domain 1"/>
    <property type="match status" value="1"/>
</dbReference>
<accession>A0ABW9QRW8</accession>
<dbReference type="InterPro" id="IPR000760">
    <property type="entry name" value="Inositol_monophosphatase-like"/>
</dbReference>
<dbReference type="PRINTS" id="PR00377">
    <property type="entry name" value="IMPHPHTASES"/>
</dbReference>
<gene>
    <name evidence="2" type="ORF">GHK86_05060</name>
</gene>
<feature type="compositionally biased region" description="Basic residues" evidence="1">
    <location>
        <begin position="10"/>
        <end position="20"/>
    </location>
</feature>
<name>A0ABW9QRW8_9ACTN</name>
<proteinExistence type="predicted"/>
<feature type="compositionally biased region" description="Low complexity" evidence="1">
    <location>
        <begin position="21"/>
        <end position="41"/>
    </location>
</feature>
<comment type="caution">
    <text evidence="2">The sequence shown here is derived from an EMBL/GenBank/DDBJ whole genome shotgun (WGS) entry which is preliminary data.</text>
</comment>
<dbReference type="SUPFAM" id="SSF56655">
    <property type="entry name" value="Carbohydrate phosphatase"/>
    <property type="match status" value="1"/>
</dbReference>
<evidence type="ECO:0000256" key="1">
    <source>
        <dbReference type="SAM" id="MobiDB-lite"/>
    </source>
</evidence>
<reference evidence="2 3" key="1">
    <citation type="submission" date="2019-11" db="EMBL/GenBank/DDBJ databases">
        <title>Acidiferrimicrobium australis gen. nov., sp. nov., an acidophilic and obligately heterotrophic, member of the Actinobacteria that catalyses dissimilatory oxido- reduction of iron isolated from metal-rich acidic water in Chile.</title>
        <authorList>
            <person name="Gonzalez D."/>
            <person name="Huber K."/>
            <person name="Hedrich S."/>
            <person name="Rojas-Villalobos C."/>
            <person name="Quatrini R."/>
            <person name="Dinamarca M.A."/>
            <person name="Schwarz A."/>
            <person name="Canales C."/>
            <person name="Nancucheo I."/>
        </authorList>
    </citation>
    <scope>NUCLEOTIDE SEQUENCE [LARGE SCALE GENOMIC DNA]</scope>
    <source>
        <strain evidence="2 3">USS-CCA1</strain>
    </source>
</reference>